<gene>
    <name evidence="1" type="ORF">MLD38_028349</name>
</gene>
<protein>
    <submittedName>
        <fullName evidence="1">Uncharacterized protein</fullName>
    </submittedName>
</protein>
<accession>A0ACB9N0U3</accession>
<proteinExistence type="predicted"/>
<evidence type="ECO:0000313" key="2">
    <source>
        <dbReference type="Proteomes" id="UP001057402"/>
    </source>
</evidence>
<organism evidence="1 2">
    <name type="scientific">Melastoma candidum</name>
    <dbReference type="NCBI Taxonomy" id="119954"/>
    <lineage>
        <taxon>Eukaryota</taxon>
        <taxon>Viridiplantae</taxon>
        <taxon>Streptophyta</taxon>
        <taxon>Embryophyta</taxon>
        <taxon>Tracheophyta</taxon>
        <taxon>Spermatophyta</taxon>
        <taxon>Magnoliopsida</taxon>
        <taxon>eudicotyledons</taxon>
        <taxon>Gunneridae</taxon>
        <taxon>Pentapetalae</taxon>
        <taxon>rosids</taxon>
        <taxon>malvids</taxon>
        <taxon>Myrtales</taxon>
        <taxon>Melastomataceae</taxon>
        <taxon>Melastomatoideae</taxon>
        <taxon>Melastomateae</taxon>
        <taxon>Melastoma</taxon>
    </lineage>
</organism>
<sequence>MNSKFVPSRVSFLASSLLLLFSRCLPSNAFNITDILGQHPGFSSFSDALTQTQLASLINSRQSLTVLALDNGAMSGVPSFQDALKAILSLHVILDYFDLQKLQNMAQKSTILTTLYQTTGQANGMQGFLNVTVMNGGVMIGSAVPGSSLGSSLVRLVASQPYNISVLQVSSAIVPPGFRGNTNSSTSPPSPPGASSPPASSPKASPIIPLPPKFGNAPVPSAANSPPNASATPPSAGGATPPSGPPSAGGATPPSGPPSADGATPPSAGGATPPSGAGAMPPSGGGGILPGNASAPSNAGATPPAGATAPSGAAAATPAGATAPSDASANSPAGAMPGNAPVGSPPMPAGAAPVADGPVADTPTPAGGTSVAGRSYQSLDHAGVLIMSLAVIWSVGKLT</sequence>
<dbReference type="Proteomes" id="UP001057402">
    <property type="component" value="Chromosome 8"/>
</dbReference>
<name>A0ACB9N0U3_9MYRT</name>
<keyword evidence="2" id="KW-1185">Reference proteome</keyword>
<dbReference type="EMBL" id="CM042887">
    <property type="protein sequence ID" value="KAI4330037.1"/>
    <property type="molecule type" value="Genomic_DNA"/>
</dbReference>
<comment type="caution">
    <text evidence="1">The sequence shown here is derived from an EMBL/GenBank/DDBJ whole genome shotgun (WGS) entry which is preliminary data.</text>
</comment>
<reference evidence="2" key="1">
    <citation type="journal article" date="2023" name="Front. Plant Sci.">
        <title>Chromosomal-level genome assembly of Melastoma candidum provides insights into trichome evolution.</title>
        <authorList>
            <person name="Zhong Y."/>
            <person name="Wu W."/>
            <person name="Sun C."/>
            <person name="Zou P."/>
            <person name="Liu Y."/>
            <person name="Dai S."/>
            <person name="Zhou R."/>
        </authorList>
    </citation>
    <scope>NUCLEOTIDE SEQUENCE [LARGE SCALE GENOMIC DNA]</scope>
</reference>
<evidence type="ECO:0000313" key="1">
    <source>
        <dbReference type="EMBL" id="KAI4330037.1"/>
    </source>
</evidence>